<name>A0AA35X0I6_GEOBA</name>
<keyword evidence="3" id="KW-1185">Reference proteome</keyword>
<keyword evidence="1" id="KW-0175">Coiled coil</keyword>
<accession>A0AA35X0I6</accession>
<sequence>MPGKVPSYYDYFPGDAYEAYLENPDYGYTDQQVTIPPRVMESMFALADIIPGRYPLRGAETGESMAIIYEDILNKMEVIGFDKKTQTEKQRYVTAISYLAEEIPDPLNVTQNVTRFQLYRRSQELYNTRRLEMEERIERERTNNPGIAFERWFQRNYPTLKSQVEGAYTEWLIFGQKEIVELYKSYLDVESPGVDLEEARMALRASGLSSLDRTRTVYPVSFVPSNWYRYLTNVTAVDEAQQRRQSLERESRDEILVKMGELEAQKKVLIALQAGEPSEELKSEFRKLKNTLTSSNTALNNLATNTENYRQRCLISRIKAKANESFDGTECDRYASSSSSAYESVESSTELFACVRDLDFQVNAFEQSREALNQTAQEIERQIEALQQRLSTTDVKFSHLAREAQHAADSQDILDSQWLSFQFDSKRYKSSSSTLSSRTTSNFAASASGGFGFFSFSASYSSSRSRSDYSFQAAMNSAETVVGGELLRVTVQRPWFRPSLFKSKDQFQIRGLTHKISPGYIEGEKQYVHEITRRDSNYLLPEYVTGLLLSRNINVEFRGISASRSARAVRTASSSRFSARVGFGPWGGSVSGGKSQSSYHRTYSMESTSDGLRVSIPGAQIIGYYIQVMPEFPAIKKDSVA</sequence>
<dbReference type="AlphaFoldDB" id="A0AA35X0I6"/>
<organism evidence="2 3">
    <name type="scientific">Geodia barretti</name>
    <name type="common">Barrett's horny sponge</name>
    <dbReference type="NCBI Taxonomy" id="519541"/>
    <lineage>
        <taxon>Eukaryota</taxon>
        <taxon>Metazoa</taxon>
        <taxon>Porifera</taxon>
        <taxon>Demospongiae</taxon>
        <taxon>Heteroscleromorpha</taxon>
        <taxon>Tetractinellida</taxon>
        <taxon>Astrophorina</taxon>
        <taxon>Geodiidae</taxon>
        <taxon>Geodia</taxon>
    </lineage>
</organism>
<comment type="caution">
    <text evidence="2">The sequence shown here is derived from an EMBL/GenBank/DDBJ whole genome shotgun (WGS) entry which is preliminary data.</text>
</comment>
<dbReference type="Proteomes" id="UP001174909">
    <property type="component" value="Unassembled WGS sequence"/>
</dbReference>
<evidence type="ECO:0000313" key="2">
    <source>
        <dbReference type="EMBL" id="CAI8035381.1"/>
    </source>
</evidence>
<protein>
    <submittedName>
        <fullName evidence="2">Uncharacterized protein</fullName>
    </submittedName>
</protein>
<proteinExistence type="predicted"/>
<evidence type="ECO:0000313" key="3">
    <source>
        <dbReference type="Proteomes" id="UP001174909"/>
    </source>
</evidence>
<dbReference type="EMBL" id="CASHTH010002797">
    <property type="protein sequence ID" value="CAI8035381.1"/>
    <property type="molecule type" value="Genomic_DNA"/>
</dbReference>
<gene>
    <name evidence="2" type="ORF">GBAR_LOCUS19863</name>
</gene>
<feature type="coiled-coil region" evidence="1">
    <location>
        <begin position="362"/>
        <end position="396"/>
    </location>
</feature>
<evidence type="ECO:0000256" key="1">
    <source>
        <dbReference type="SAM" id="Coils"/>
    </source>
</evidence>
<reference evidence="2" key="1">
    <citation type="submission" date="2023-03" db="EMBL/GenBank/DDBJ databases">
        <authorList>
            <person name="Steffen K."/>
            <person name="Cardenas P."/>
        </authorList>
    </citation>
    <scope>NUCLEOTIDE SEQUENCE</scope>
</reference>